<dbReference type="RefSeq" id="WP_002729237.1">
    <property type="nucleotide sequence ID" value="NZ_CAHP01000022.1"/>
</dbReference>
<protein>
    <submittedName>
        <fullName evidence="2">Uncharacterized protein</fullName>
    </submittedName>
</protein>
<dbReference type="Proteomes" id="UP000004169">
    <property type="component" value="Unassembled WGS sequence"/>
</dbReference>
<name>H8FTW2_MAGML</name>
<evidence type="ECO:0000313" key="2">
    <source>
        <dbReference type="EMBL" id="CCG41819.1"/>
    </source>
</evidence>
<dbReference type="EMBL" id="CAHP01000022">
    <property type="protein sequence ID" value="CCG41819.1"/>
    <property type="molecule type" value="Genomic_DNA"/>
</dbReference>
<gene>
    <name evidence="2" type="ORF">PHAMO_290107</name>
</gene>
<evidence type="ECO:0000313" key="3">
    <source>
        <dbReference type="Proteomes" id="UP000004169"/>
    </source>
</evidence>
<organism evidence="2 3">
    <name type="scientific">Magnetospirillum molischianum DSM 120</name>
    <dbReference type="NCBI Taxonomy" id="1150626"/>
    <lineage>
        <taxon>Bacteria</taxon>
        <taxon>Pseudomonadati</taxon>
        <taxon>Pseudomonadota</taxon>
        <taxon>Alphaproteobacteria</taxon>
        <taxon>Rhodospirillales</taxon>
        <taxon>Rhodospirillaceae</taxon>
        <taxon>Magnetospirillum</taxon>
    </lineage>
</organism>
<accession>H8FTW2</accession>
<feature type="region of interest" description="Disordered" evidence="1">
    <location>
        <begin position="61"/>
        <end position="80"/>
    </location>
</feature>
<comment type="caution">
    <text evidence="2">The sequence shown here is derived from an EMBL/GenBank/DDBJ whole genome shotgun (WGS) entry which is preliminary data.</text>
</comment>
<dbReference type="AlphaFoldDB" id="H8FTW2"/>
<sequence>MNPRNNPMHRRPSSRLLAVAAAAQAPIAPRPVEPPQDEPQGERLLKNVEIQKALSGAIDARAQRTEVTESPASNLDEVTK</sequence>
<reference evidence="2 3" key="1">
    <citation type="journal article" date="2012" name="J. Bacteriol.">
        <title>Draft Genome Sequence of the Purple Photosynthetic Bacterium Phaeospirillum molischianum DSM120, a Particularly Versatile Bacterium.</title>
        <authorList>
            <person name="Duquesne K."/>
            <person name="Prima V."/>
            <person name="Ji B."/>
            <person name="Rouy Z."/>
            <person name="Medigue C."/>
            <person name="Talla E."/>
            <person name="Sturgis J.N."/>
        </authorList>
    </citation>
    <scope>NUCLEOTIDE SEQUENCE [LARGE SCALE GENOMIC DNA]</scope>
    <source>
        <strain evidence="3">DSM120</strain>
    </source>
</reference>
<dbReference type="STRING" id="1150626.PHAMO_290107"/>
<evidence type="ECO:0000256" key="1">
    <source>
        <dbReference type="SAM" id="MobiDB-lite"/>
    </source>
</evidence>
<keyword evidence="3" id="KW-1185">Reference proteome</keyword>
<proteinExistence type="predicted"/>